<dbReference type="AlphaFoldDB" id="A0A8H6IFU4"/>
<dbReference type="EMBL" id="JACGCI010000005">
    <property type="protein sequence ID" value="KAF6763679.1"/>
    <property type="molecule type" value="Genomic_DNA"/>
</dbReference>
<name>A0A8H6IFU4_9AGAR</name>
<keyword evidence="2" id="KW-1185">Reference proteome</keyword>
<evidence type="ECO:0000313" key="2">
    <source>
        <dbReference type="Proteomes" id="UP000521943"/>
    </source>
</evidence>
<dbReference type="Proteomes" id="UP000521943">
    <property type="component" value="Unassembled WGS sequence"/>
</dbReference>
<evidence type="ECO:0000313" key="1">
    <source>
        <dbReference type="EMBL" id="KAF6763679.1"/>
    </source>
</evidence>
<feature type="non-terminal residue" evidence="1">
    <location>
        <position position="763"/>
    </location>
</feature>
<proteinExistence type="predicted"/>
<reference evidence="1 2" key="1">
    <citation type="submission" date="2020-07" db="EMBL/GenBank/DDBJ databases">
        <title>Comparative genomics of pyrophilous fungi reveals a link between fire events and developmental genes.</title>
        <authorList>
            <consortium name="DOE Joint Genome Institute"/>
            <person name="Steindorff A.S."/>
            <person name="Carver A."/>
            <person name="Calhoun S."/>
            <person name="Stillman K."/>
            <person name="Liu H."/>
            <person name="Lipzen A."/>
            <person name="Pangilinan J."/>
            <person name="Labutti K."/>
            <person name="Bruns T.D."/>
            <person name="Grigoriev I.V."/>
        </authorList>
    </citation>
    <scope>NUCLEOTIDE SEQUENCE [LARGE SCALE GENOMIC DNA]</scope>
    <source>
        <strain evidence="1 2">CBS 144469</strain>
    </source>
</reference>
<protein>
    <submittedName>
        <fullName evidence="1">Uncharacterized protein</fullName>
    </submittedName>
</protein>
<dbReference type="OrthoDB" id="2904002at2759"/>
<comment type="caution">
    <text evidence="1">The sequence shown here is derived from an EMBL/GenBank/DDBJ whole genome shotgun (WGS) entry which is preliminary data.</text>
</comment>
<accession>A0A8H6IFU4</accession>
<sequence length="763" mass="86518">MPSPPVVRDQLSLSGRHTVRQFCDRAVASTKNAKEGSIVQVELIKDTRTLEEQWWRHESLVFTIVHGGEERVLFFERGRPEDPEPLLKFAWAGFRGDAEDVMEFFEPDGEDARYKIAHVTRVFRVLLQRNRVSLLTLAEIIKNGPYYDGYSQYQLTSANCWSWARGLLLDIALTQYKSTMHAVLYPDKEHPTSMTAEELQVCLLTQYGAFGGLLLRITSAAAQYETQPKLKWQRVEDRIRFGLVRGVLYVYTVLSLFLWLREFCIGPSNWVTSFRRLVVHPDKVLDDKGEDVTRAPLPPNFLNLLPSRRGLDPLVTQSLCIPGRYPLTFTALSTRQTSAISSIHIYISIGIQGEKAPFIPRTGIVTCSAMREGSDGNLLEVGTPMDVELRSTSLDPNSKAAETSIKYYHGIARIDGEVRFTKQMRSGDMIVIWAHGSQKQILHPRFASLKVVARKFAVGPMEVGMIFGLWLRGPEVYKQLPLIHLILALSSVVFYLMTSHFEEYVWSSLTSVISTVFAKSGSLSLPPDDNSVLRFTLPDFNDHCENPGQEVLSSPLKNISLVQTKANHVTLTVEFEHLATPYVAEILEPPLRYDWKHYMSFMTTSHRLERSTVKVFRKPTTGNFEASAPIIVDQFGADADFRVQLECGGTGIAFAAIVELLQNAQRRYWFFFWCNEKEWSWPIWIVRALASSATRVSIDGLGESLACSPEEADVYLGRIWSKWRAAYIYEYGTAGWFKDATFTLKKTRAIYLIGLVVLLAHAR</sequence>
<organism evidence="1 2">
    <name type="scientific">Ephemerocybe angulata</name>
    <dbReference type="NCBI Taxonomy" id="980116"/>
    <lineage>
        <taxon>Eukaryota</taxon>
        <taxon>Fungi</taxon>
        <taxon>Dikarya</taxon>
        <taxon>Basidiomycota</taxon>
        <taxon>Agaricomycotina</taxon>
        <taxon>Agaricomycetes</taxon>
        <taxon>Agaricomycetidae</taxon>
        <taxon>Agaricales</taxon>
        <taxon>Agaricineae</taxon>
        <taxon>Psathyrellaceae</taxon>
        <taxon>Ephemerocybe</taxon>
    </lineage>
</organism>
<gene>
    <name evidence="1" type="ORF">DFP72DRAFT_873137</name>
</gene>